<sequence length="126" mass="15281">MSDNRKCTVWKCKIKVQNMKKFNNSKIQSYVFLQSQFQPMNRRANGTKRWDGGCDRLGRSFMLLALQQLFIRKFSRPKTNRNQNCRQHSEAFNVLFLIYTLEATKDAYLRKFYLNKYFKLHRMHLN</sequence>
<name>A0A0V1FAA8_TRIPS</name>
<dbReference type="Proteomes" id="UP000054995">
    <property type="component" value="Unassembled WGS sequence"/>
</dbReference>
<organism evidence="1 2">
    <name type="scientific">Trichinella pseudospiralis</name>
    <name type="common">Parasitic roundworm</name>
    <dbReference type="NCBI Taxonomy" id="6337"/>
    <lineage>
        <taxon>Eukaryota</taxon>
        <taxon>Metazoa</taxon>
        <taxon>Ecdysozoa</taxon>
        <taxon>Nematoda</taxon>
        <taxon>Enoplea</taxon>
        <taxon>Dorylaimia</taxon>
        <taxon>Trichinellida</taxon>
        <taxon>Trichinellidae</taxon>
        <taxon>Trichinella</taxon>
    </lineage>
</organism>
<protein>
    <submittedName>
        <fullName evidence="1">Uncharacterized protein</fullName>
    </submittedName>
</protein>
<reference evidence="1 2" key="1">
    <citation type="submission" date="2015-01" db="EMBL/GenBank/DDBJ databases">
        <title>Evolution of Trichinella species and genotypes.</title>
        <authorList>
            <person name="Korhonen P.K."/>
            <person name="Edoardo P."/>
            <person name="Giuseppe L.R."/>
            <person name="Gasser R.B."/>
        </authorList>
    </citation>
    <scope>NUCLEOTIDE SEQUENCE [LARGE SCALE GENOMIC DNA]</scope>
    <source>
        <strain evidence="1">ISS470</strain>
    </source>
</reference>
<comment type="caution">
    <text evidence="1">The sequence shown here is derived from an EMBL/GenBank/DDBJ whole genome shotgun (WGS) entry which is preliminary data.</text>
</comment>
<dbReference type="EMBL" id="JYDT01000153">
    <property type="protein sequence ID" value="KRY83044.1"/>
    <property type="molecule type" value="Genomic_DNA"/>
</dbReference>
<keyword evidence="2" id="KW-1185">Reference proteome</keyword>
<evidence type="ECO:0000313" key="1">
    <source>
        <dbReference type="EMBL" id="KRY83044.1"/>
    </source>
</evidence>
<accession>A0A0V1FAA8</accession>
<evidence type="ECO:0000313" key="2">
    <source>
        <dbReference type="Proteomes" id="UP000054995"/>
    </source>
</evidence>
<dbReference type="AlphaFoldDB" id="A0A0V1FAA8"/>
<gene>
    <name evidence="1" type="ORF">T4D_12312</name>
</gene>
<proteinExistence type="predicted"/>